<dbReference type="AlphaFoldDB" id="A7VUS1"/>
<sequence length="35" mass="4108">MDIMDSISFFLRDIFFPLSISNIFCVPEELPIFPL</sequence>
<reference evidence="1 2" key="2">
    <citation type="submission" date="2007-08" db="EMBL/GenBank/DDBJ databases">
        <authorList>
            <person name="Fulton L."/>
            <person name="Clifton S."/>
            <person name="Fulton B."/>
            <person name="Xu J."/>
            <person name="Minx P."/>
            <person name="Pepin K.H."/>
            <person name="Johnson M."/>
            <person name="Thiruvilangam P."/>
            <person name="Bhonagiri V."/>
            <person name="Nash W.E."/>
            <person name="Wang C."/>
            <person name="Mardis E.R."/>
            <person name="Wilson R.K."/>
        </authorList>
    </citation>
    <scope>NUCLEOTIDE SEQUENCE [LARGE SCALE GENOMIC DNA]</scope>
    <source>
        <strain evidence="1 2">DSM 753</strain>
    </source>
</reference>
<dbReference type="EMBL" id="ABCB02000019">
    <property type="protein sequence ID" value="EDO60722.1"/>
    <property type="molecule type" value="Genomic_DNA"/>
</dbReference>
<evidence type="ECO:0000313" key="1">
    <source>
        <dbReference type="EMBL" id="EDO60722.1"/>
    </source>
</evidence>
<comment type="caution">
    <text evidence="1">The sequence shown here is derived from an EMBL/GenBank/DDBJ whole genome shotgun (WGS) entry which is preliminary data.</text>
</comment>
<evidence type="ECO:0000313" key="2">
    <source>
        <dbReference type="Proteomes" id="UP000003490"/>
    </source>
</evidence>
<accession>A7VUS1</accession>
<dbReference type="HOGENOM" id="CLU_3364265_0_0_9"/>
<dbReference type="Proteomes" id="UP000003490">
    <property type="component" value="Unassembled WGS sequence"/>
</dbReference>
<organism evidence="1 2">
    <name type="scientific">[Clostridium] leptum DSM 753</name>
    <dbReference type="NCBI Taxonomy" id="428125"/>
    <lineage>
        <taxon>Bacteria</taxon>
        <taxon>Bacillati</taxon>
        <taxon>Bacillota</taxon>
        <taxon>Clostridia</taxon>
        <taxon>Eubacteriales</taxon>
        <taxon>Oscillospiraceae</taxon>
        <taxon>Oscillospiraceae incertae sedis</taxon>
    </lineage>
</organism>
<protein>
    <submittedName>
        <fullName evidence="1">Uncharacterized protein</fullName>
    </submittedName>
</protein>
<gene>
    <name evidence="1" type="ORF">CLOLEP_02319</name>
</gene>
<reference evidence="1 2" key="1">
    <citation type="submission" date="2007-08" db="EMBL/GenBank/DDBJ databases">
        <title>Draft genome sequence of Clostridium leptum (DSM 753).</title>
        <authorList>
            <person name="Sudarsanam P."/>
            <person name="Ley R."/>
            <person name="Guruge J."/>
            <person name="Turnbaugh P.J."/>
            <person name="Mahowald M."/>
            <person name="Liep D."/>
            <person name="Gordon J."/>
        </authorList>
    </citation>
    <scope>NUCLEOTIDE SEQUENCE [LARGE SCALE GENOMIC DNA]</scope>
    <source>
        <strain evidence="1 2">DSM 753</strain>
    </source>
</reference>
<proteinExistence type="predicted"/>
<name>A7VUS1_9FIRM</name>